<gene>
    <name evidence="2" type="ORF">BDU57DRAFT_529616</name>
</gene>
<proteinExistence type="predicted"/>
<reference evidence="2" key="1">
    <citation type="journal article" date="2020" name="Stud. Mycol.">
        <title>101 Dothideomycetes genomes: a test case for predicting lifestyles and emergence of pathogens.</title>
        <authorList>
            <person name="Haridas S."/>
            <person name="Albert R."/>
            <person name="Binder M."/>
            <person name="Bloem J."/>
            <person name="Labutti K."/>
            <person name="Salamov A."/>
            <person name="Andreopoulos B."/>
            <person name="Baker S."/>
            <person name="Barry K."/>
            <person name="Bills G."/>
            <person name="Bluhm B."/>
            <person name="Cannon C."/>
            <person name="Castanera R."/>
            <person name="Culley D."/>
            <person name="Daum C."/>
            <person name="Ezra D."/>
            <person name="Gonzalez J."/>
            <person name="Henrissat B."/>
            <person name="Kuo A."/>
            <person name="Liang C."/>
            <person name="Lipzen A."/>
            <person name="Lutzoni F."/>
            <person name="Magnuson J."/>
            <person name="Mondo S."/>
            <person name="Nolan M."/>
            <person name="Ohm R."/>
            <person name="Pangilinan J."/>
            <person name="Park H.-J."/>
            <person name="Ramirez L."/>
            <person name="Alfaro M."/>
            <person name="Sun H."/>
            <person name="Tritt A."/>
            <person name="Yoshinaga Y."/>
            <person name="Zwiers L.-H."/>
            <person name="Turgeon B."/>
            <person name="Goodwin S."/>
            <person name="Spatafora J."/>
            <person name="Crous P."/>
            <person name="Grigoriev I."/>
        </authorList>
    </citation>
    <scope>NUCLEOTIDE SEQUENCE</scope>
    <source>
        <strain evidence="2">HMLAC05119</strain>
    </source>
</reference>
<dbReference type="Proteomes" id="UP000800096">
    <property type="component" value="Unassembled WGS sequence"/>
</dbReference>
<feature type="region of interest" description="Disordered" evidence="1">
    <location>
        <begin position="57"/>
        <end position="80"/>
    </location>
</feature>
<evidence type="ECO:0000313" key="3">
    <source>
        <dbReference type="Proteomes" id="UP000800096"/>
    </source>
</evidence>
<organism evidence="2 3">
    <name type="scientific">Ampelomyces quisqualis</name>
    <name type="common">Powdery mildew agent</name>
    <dbReference type="NCBI Taxonomy" id="50730"/>
    <lineage>
        <taxon>Eukaryota</taxon>
        <taxon>Fungi</taxon>
        <taxon>Dikarya</taxon>
        <taxon>Ascomycota</taxon>
        <taxon>Pezizomycotina</taxon>
        <taxon>Dothideomycetes</taxon>
        <taxon>Pleosporomycetidae</taxon>
        <taxon>Pleosporales</taxon>
        <taxon>Pleosporineae</taxon>
        <taxon>Phaeosphaeriaceae</taxon>
        <taxon>Ampelomyces</taxon>
    </lineage>
</organism>
<sequence>MSAAQIHLSGVSINSSNLPFLRLAQAIFIDTVEKEQARRPTLGSAVQVTITYFNRARQGKSLENSPQGSPHSDQPKATQKMCLHPQQQGHRSIGHVVPRPLATTRLSLQETDHCHVPTQHHAPISVLALVLAGDAFVAYQHRNATRPPPPPDPSAASRTYFLTLTAPAKP</sequence>
<protein>
    <submittedName>
        <fullName evidence="2">Uncharacterized protein</fullName>
    </submittedName>
</protein>
<feature type="compositionally biased region" description="Polar residues" evidence="1">
    <location>
        <begin position="61"/>
        <end position="77"/>
    </location>
</feature>
<evidence type="ECO:0000256" key="1">
    <source>
        <dbReference type="SAM" id="MobiDB-lite"/>
    </source>
</evidence>
<accession>A0A6A5QML3</accession>
<keyword evidence="3" id="KW-1185">Reference proteome</keyword>
<evidence type="ECO:0000313" key="2">
    <source>
        <dbReference type="EMBL" id="KAF1916572.1"/>
    </source>
</evidence>
<dbReference type="AlphaFoldDB" id="A0A6A5QML3"/>
<name>A0A6A5QML3_AMPQU</name>
<dbReference type="EMBL" id="ML979135">
    <property type="protein sequence ID" value="KAF1916572.1"/>
    <property type="molecule type" value="Genomic_DNA"/>
</dbReference>